<feature type="coiled-coil region" evidence="7">
    <location>
        <begin position="521"/>
        <end position="804"/>
    </location>
</feature>
<dbReference type="OrthoDB" id="2130750at2759"/>
<feature type="domain" description="CAP-Gly" evidence="9">
    <location>
        <begin position="132"/>
        <end position="175"/>
    </location>
</feature>
<dbReference type="GO" id="GO:0030286">
    <property type="term" value="C:dynein complex"/>
    <property type="evidence" value="ECO:0007669"/>
    <property type="project" value="UniProtKB-KW"/>
</dbReference>
<evidence type="ECO:0000259" key="9">
    <source>
        <dbReference type="PROSITE" id="PS50245"/>
    </source>
</evidence>
<feature type="compositionally biased region" description="Polar residues" evidence="8">
    <location>
        <begin position="225"/>
        <end position="235"/>
    </location>
</feature>
<keyword evidence="6" id="KW-0206">Cytoskeleton</keyword>
<evidence type="ECO:0000256" key="2">
    <source>
        <dbReference type="ARBA" id="ARBA00022490"/>
    </source>
</evidence>
<keyword evidence="3" id="KW-0493">Microtubule</keyword>
<evidence type="ECO:0000313" key="11">
    <source>
        <dbReference type="Proteomes" id="UP000605846"/>
    </source>
</evidence>
<sequence>MSRLPSTTPLSSGLQKLSRFSQQPSRKKRNENSPLQQTKFTRSTSQSQTSDSSYDEVDSPISLTRYSISSSSTTQTASTTPRTSLTTPSPSATKLISRPSLLAKTNETSKLSVGDRVAVESMGIVGTLKYMGPTQFKAGTWAGIQLDTIGTGKNNGSVNGVRYFTCPPRTGIFVMLCKLTPVDQNTPSNSPTKKRRSTPSSTLRSRASPYIGLSQPSKGPVKPEASQSAIMSSPTWMARRRSPTPSLPPSPEASRSHLCLKPTTTGIPSPATTPSTSTAQDNCLVNETKKDCFPSVTPQSPKMVKLRDGASSIDLYTNWSTQTDWSNTNQISGDSEAPNGTYQFNSRDAISKVQKQENNSLNEDSLSPTKSDNVWEQTACPSPQNRVNISNEETMSEVVQSLTESATRADANLTISVPTKRASIFQHQLEEHNISLQAEIERHISEKEQLIKKVHLLENEKNAGQTEMDILKRELADRTQTMEGFQSHILHLEQSVEDLKRAGMESLELYDSAVRLHQDDMKKLNTKLTEQQSHLDNIQSEREDLRKAGLEAIEAYEKTIDDLKKQYRSMVDAKERQQQEMKAVIEQLQQEITQLKESSLSGTARLQLEDDLKAAKEALTEEREKIVNLEKKNGELEQKIKDIHAEHQAQVTAYTQDLEEKRRKETEVHELRKSKEIVERDLVTIKEKLADAESTLIEVRAHDHLVEDTLGLLEQERQQHAYDMEMLRVEIEKLEAQNSTLIKEKERSLILSSKYEMGFRRQIDALKKENAQLTADHEKLRLSHAEIEKECIRLMDEVERLRTTEPVVLLSRATDDEDEEINTKAQIEQRVVRLEGQLCESESHLERILIQHAAEIRQLTDKHAKESQERWRQIKKLNDDVAVLERLIEDKSFKEADMEEALKQERRRTQRLQYQLGGNRGSMINRNLTVSKRWTALSKPVFKDEEEDAYCEICEKSGHDLMSCSTVLERCSTKLNSVNTRHVSIGDEIDTL</sequence>
<feature type="region of interest" description="Disordered" evidence="8">
    <location>
        <begin position="1"/>
        <end position="93"/>
    </location>
</feature>
<evidence type="ECO:0000256" key="3">
    <source>
        <dbReference type="ARBA" id="ARBA00022701"/>
    </source>
</evidence>
<feature type="compositionally biased region" description="Low complexity" evidence="8">
    <location>
        <begin position="36"/>
        <end position="52"/>
    </location>
</feature>
<dbReference type="EMBL" id="JABAYA010000079">
    <property type="protein sequence ID" value="KAF7726403.1"/>
    <property type="molecule type" value="Genomic_DNA"/>
</dbReference>
<name>A0A8H7ETD3_9FUNG</name>
<dbReference type="PROSITE" id="PS50245">
    <property type="entry name" value="CAP_GLY_2"/>
    <property type="match status" value="1"/>
</dbReference>
<dbReference type="InterPro" id="IPR036859">
    <property type="entry name" value="CAP-Gly_dom_sf"/>
</dbReference>
<dbReference type="PANTHER" id="PTHR18916">
    <property type="entry name" value="DYNACTIN 1-RELATED MICROTUBULE-BINDING"/>
    <property type="match status" value="1"/>
</dbReference>
<evidence type="ECO:0000313" key="10">
    <source>
        <dbReference type="EMBL" id="KAF7726403.1"/>
    </source>
</evidence>
<evidence type="ECO:0000256" key="7">
    <source>
        <dbReference type="SAM" id="Coils"/>
    </source>
</evidence>
<feature type="region of interest" description="Disordered" evidence="8">
    <location>
        <begin position="182"/>
        <end position="279"/>
    </location>
</feature>
<proteinExistence type="predicted"/>
<dbReference type="SMART" id="SM01052">
    <property type="entry name" value="CAP_GLY"/>
    <property type="match status" value="1"/>
</dbReference>
<evidence type="ECO:0000256" key="5">
    <source>
        <dbReference type="ARBA" id="ARBA00023054"/>
    </source>
</evidence>
<dbReference type="Gene3D" id="2.30.30.190">
    <property type="entry name" value="CAP Gly-rich-like domain"/>
    <property type="match status" value="1"/>
</dbReference>
<feature type="compositionally biased region" description="Polar residues" evidence="8">
    <location>
        <begin position="356"/>
        <end position="385"/>
    </location>
</feature>
<gene>
    <name evidence="10" type="ORF">EC973_008737</name>
</gene>
<keyword evidence="2" id="KW-0963">Cytoplasm</keyword>
<feature type="compositionally biased region" description="Polar residues" evidence="8">
    <location>
        <begin position="323"/>
        <end position="348"/>
    </location>
</feature>
<keyword evidence="5 7" id="KW-0175">Coiled coil</keyword>
<evidence type="ECO:0000256" key="6">
    <source>
        <dbReference type="ARBA" id="ARBA00023212"/>
    </source>
</evidence>
<protein>
    <recommendedName>
        <fullName evidence="9">CAP-Gly domain-containing protein</fullName>
    </recommendedName>
</protein>
<feature type="compositionally biased region" description="Low complexity" evidence="8">
    <location>
        <begin position="198"/>
        <end position="209"/>
    </location>
</feature>
<evidence type="ECO:0000256" key="1">
    <source>
        <dbReference type="ARBA" id="ARBA00004186"/>
    </source>
</evidence>
<dbReference type="PANTHER" id="PTHR18916:SF6">
    <property type="entry name" value="DYNACTIN SUBUNIT 1"/>
    <property type="match status" value="1"/>
</dbReference>
<dbReference type="Pfam" id="PF01302">
    <property type="entry name" value="CAP_GLY"/>
    <property type="match status" value="1"/>
</dbReference>
<evidence type="ECO:0000256" key="4">
    <source>
        <dbReference type="ARBA" id="ARBA00023017"/>
    </source>
</evidence>
<dbReference type="InterPro" id="IPR000938">
    <property type="entry name" value="CAP-Gly_domain"/>
</dbReference>
<keyword evidence="4" id="KW-0243">Dynein</keyword>
<feature type="compositionally biased region" description="Polar residues" evidence="8">
    <location>
        <begin position="1"/>
        <end position="24"/>
    </location>
</feature>
<evidence type="ECO:0000256" key="8">
    <source>
        <dbReference type="SAM" id="MobiDB-lite"/>
    </source>
</evidence>
<comment type="caution">
    <text evidence="10">The sequence shown here is derived from an EMBL/GenBank/DDBJ whole genome shotgun (WGS) entry which is preliminary data.</text>
</comment>
<dbReference type="SUPFAM" id="SSF74924">
    <property type="entry name" value="Cap-Gly domain"/>
    <property type="match status" value="1"/>
</dbReference>
<reference evidence="10" key="1">
    <citation type="submission" date="2020-01" db="EMBL/GenBank/DDBJ databases">
        <title>Genome Sequencing of Three Apophysomyces-Like Fungal Strains Confirms a Novel Fungal Genus in the Mucoromycota with divergent Burkholderia-like Endosymbiotic Bacteria.</title>
        <authorList>
            <person name="Stajich J.E."/>
            <person name="Macias A.M."/>
            <person name="Carter-House D."/>
            <person name="Lovett B."/>
            <person name="Kasson L.R."/>
            <person name="Berry K."/>
            <person name="Grigoriev I."/>
            <person name="Chang Y."/>
            <person name="Spatafora J."/>
            <person name="Kasson M.T."/>
        </authorList>
    </citation>
    <scope>NUCLEOTIDE SEQUENCE</scope>
    <source>
        <strain evidence="10">NRRL A-21654</strain>
    </source>
</reference>
<keyword evidence="11" id="KW-1185">Reference proteome</keyword>
<dbReference type="AlphaFoldDB" id="A0A8H7ETD3"/>
<feature type="coiled-coil region" evidence="7">
    <location>
        <begin position="433"/>
        <end position="474"/>
    </location>
</feature>
<accession>A0A8H7ETD3</accession>
<dbReference type="GO" id="GO:0005874">
    <property type="term" value="C:microtubule"/>
    <property type="evidence" value="ECO:0007669"/>
    <property type="project" value="UniProtKB-KW"/>
</dbReference>
<feature type="region of interest" description="Disordered" evidence="8">
    <location>
        <begin position="323"/>
        <end position="385"/>
    </location>
</feature>
<comment type="subcellular location">
    <subcellularLocation>
        <location evidence="1">Cytoplasm</location>
        <location evidence="1">Cytoskeleton</location>
        <location evidence="1">Spindle</location>
    </subcellularLocation>
</comment>
<organism evidence="10 11">
    <name type="scientific">Apophysomyces ossiformis</name>
    <dbReference type="NCBI Taxonomy" id="679940"/>
    <lineage>
        <taxon>Eukaryota</taxon>
        <taxon>Fungi</taxon>
        <taxon>Fungi incertae sedis</taxon>
        <taxon>Mucoromycota</taxon>
        <taxon>Mucoromycotina</taxon>
        <taxon>Mucoromycetes</taxon>
        <taxon>Mucorales</taxon>
        <taxon>Mucorineae</taxon>
        <taxon>Mucoraceae</taxon>
        <taxon>Apophysomyces</taxon>
    </lineage>
</organism>
<feature type="compositionally biased region" description="Low complexity" evidence="8">
    <location>
        <begin position="262"/>
        <end position="278"/>
    </location>
</feature>
<dbReference type="GO" id="GO:0005819">
    <property type="term" value="C:spindle"/>
    <property type="evidence" value="ECO:0007669"/>
    <property type="project" value="UniProtKB-SubCell"/>
</dbReference>
<feature type="compositionally biased region" description="Low complexity" evidence="8">
    <location>
        <begin position="59"/>
        <end position="93"/>
    </location>
</feature>
<dbReference type="PROSITE" id="PS00845">
    <property type="entry name" value="CAP_GLY_1"/>
    <property type="match status" value="1"/>
</dbReference>
<dbReference type="Proteomes" id="UP000605846">
    <property type="component" value="Unassembled WGS sequence"/>
</dbReference>